<dbReference type="InterPro" id="IPR000600">
    <property type="entry name" value="ROK"/>
</dbReference>
<evidence type="ECO:0000313" key="4">
    <source>
        <dbReference type="Proteomes" id="UP001499933"/>
    </source>
</evidence>
<evidence type="ECO:0000313" key="3">
    <source>
        <dbReference type="EMBL" id="GAA1942251.1"/>
    </source>
</evidence>
<dbReference type="PANTHER" id="PTHR18964:SF149">
    <property type="entry name" value="BIFUNCTIONAL UDP-N-ACETYLGLUCOSAMINE 2-EPIMERASE_N-ACETYLMANNOSAMINE KINASE"/>
    <property type="match status" value="1"/>
</dbReference>
<name>A0ABP5BFR7_9MICO</name>
<keyword evidence="4" id="KW-1185">Reference proteome</keyword>
<dbReference type="Gene3D" id="1.10.10.10">
    <property type="entry name" value="Winged helix-like DNA-binding domain superfamily/Winged helix DNA-binding domain"/>
    <property type="match status" value="1"/>
</dbReference>
<reference evidence="4" key="1">
    <citation type="journal article" date="2019" name="Int. J. Syst. Evol. Microbiol.">
        <title>The Global Catalogue of Microorganisms (GCM) 10K type strain sequencing project: providing services to taxonomists for standard genome sequencing and annotation.</title>
        <authorList>
            <consortium name="The Broad Institute Genomics Platform"/>
            <consortium name="The Broad Institute Genome Sequencing Center for Infectious Disease"/>
            <person name="Wu L."/>
            <person name="Ma J."/>
        </authorList>
    </citation>
    <scope>NUCLEOTIDE SEQUENCE [LARGE SCALE GENOMIC DNA]</scope>
    <source>
        <strain evidence="4">JCM 14901</strain>
    </source>
</reference>
<accession>A0ABP5BFR7</accession>
<gene>
    <name evidence="3" type="ORF">GCM10009776_00010</name>
</gene>
<dbReference type="SUPFAM" id="SSF53067">
    <property type="entry name" value="Actin-like ATPase domain"/>
    <property type="match status" value="2"/>
</dbReference>
<dbReference type="SUPFAM" id="SSF46785">
    <property type="entry name" value="Winged helix' DNA-binding domain"/>
    <property type="match status" value="1"/>
</dbReference>
<protein>
    <submittedName>
        <fullName evidence="3">ROK family transcriptional regulator</fullName>
    </submittedName>
</protein>
<dbReference type="Proteomes" id="UP001499933">
    <property type="component" value="Unassembled WGS sequence"/>
</dbReference>
<evidence type="ECO:0000259" key="2">
    <source>
        <dbReference type="Pfam" id="PF12802"/>
    </source>
</evidence>
<dbReference type="PANTHER" id="PTHR18964">
    <property type="entry name" value="ROK (REPRESSOR, ORF, KINASE) FAMILY"/>
    <property type="match status" value="1"/>
</dbReference>
<dbReference type="Pfam" id="PF12802">
    <property type="entry name" value="MarR_2"/>
    <property type="match status" value="1"/>
</dbReference>
<dbReference type="RefSeq" id="WP_344089872.1">
    <property type="nucleotide sequence ID" value="NZ_BAAAOG010000001.1"/>
</dbReference>
<evidence type="ECO:0000256" key="1">
    <source>
        <dbReference type="ARBA" id="ARBA00006479"/>
    </source>
</evidence>
<comment type="caution">
    <text evidence="3">The sequence shown here is derived from an EMBL/GenBank/DDBJ whole genome shotgun (WGS) entry which is preliminary data.</text>
</comment>
<dbReference type="InterPro" id="IPR036388">
    <property type="entry name" value="WH-like_DNA-bd_sf"/>
</dbReference>
<dbReference type="Pfam" id="PF00480">
    <property type="entry name" value="ROK"/>
    <property type="match status" value="1"/>
</dbReference>
<organism evidence="3 4">
    <name type="scientific">Microbacterium deminutum</name>
    <dbReference type="NCBI Taxonomy" id="344164"/>
    <lineage>
        <taxon>Bacteria</taxon>
        <taxon>Bacillati</taxon>
        <taxon>Actinomycetota</taxon>
        <taxon>Actinomycetes</taxon>
        <taxon>Micrococcales</taxon>
        <taxon>Microbacteriaceae</taxon>
        <taxon>Microbacterium</taxon>
    </lineage>
</organism>
<feature type="domain" description="HTH marR-type" evidence="2">
    <location>
        <begin position="20"/>
        <end position="65"/>
    </location>
</feature>
<sequence length="404" mass="41054">MAGASIGLASADVRRHNLSLVLRHLAGAGPTSRTAIAEQTGLTRGSVTALVQILQEAGIVRETTSVVGLKGRPRTNLALAGDAIALLALQIASDEVIGMLTSLVGDEVATISRPHAASPGDPGPVLDLASQVMRELIDVAAAEGRTVRDASIVVLAPVGGDPPRVIGDAALGWRAVDVVGGIRDRLPELGTVPVTLASDAPVAATAELRRLGVIADAIYLKGDSTIGGALVINGEVVSGAHSFAGSLGHLAVVPDGEVCVCGQRGCLVTVAGIAPLAAAAGMDADFAAHSPHAALAEFIARVDDGDAAAGRAWAGALPWIGRTIAILSMAVDPSVVVIGGQWAPLASTIEDAFRRARPDVADDDEKRARVVPGVLGSGAALRGAIEAGQQRLLRDPQELLYFNT</sequence>
<dbReference type="InterPro" id="IPR036390">
    <property type="entry name" value="WH_DNA-bd_sf"/>
</dbReference>
<comment type="similarity">
    <text evidence="1">Belongs to the ROK (NagC/XylR) family.</text>
</comment>
<proteinExistence type="inferred from homology"/>
<dbReference type="InterPro" id="IPR000835">
    <property type="entry name" value="HTH_MarR-typ"/>
</dbReference>
<dbReference type="Gene3D" id="3.30.420.40">
    <property type="match status" value="2"/>
</dbReference>
<dbReference type="EMBL" id="BAAAOG010000001">
    <property type="protein sequence ID" value="GAA1942251.1"/>
    <property type="molecule type" value="Genomic_DNA"/>
</dbReference>
<dbReference type="InterPro" id="IPR043129">
    <property type="entry name" value="ATPase_NBD"/>
</dbReference>